<comment type="similarity">
    <text evidence="1 5">Belongs to the bacterial ribosomal protein bL28 family.</text>
</comment>
<dbReference type="InterPro" id="IPR026569">
    <property type="entry name" value="Ribosomal_bL28"/>
</dbReference>
<evidence type="ECO:0000256" key="5">
    <source>
        <dbReference type="HAMAP-Rule" id="MF_00373"/>
    </source>
</evidence>
<organism evidence="6 7">
    <name type="scientific">Psychroflexus maritimus</name>
    <dbReference type="NCBI Taxonomy" id="2714865"/>
    <lineage>
        <taxon>Bacteria</taxon>
        <taxon>Pseudomonadati</taxon>
        <taxon>Bacteroidota</taxon>
        <taxon>Flavobacteriia</taxon>
        <taxon>Flavobacteriales</taxon>
        <taxon>Flavobacteriaceae</taxon>
        <taxon>Psychroflexus</taxon>
    </lineage>
</organism>
<dbReference type="GO" id="GO:0003735">
    <property type="term" value="F:structural constituent of ribosome"/>
    <property type="evidence" value="ECO:0007669"/>
    <property type="project" value="InterPro"/>
</dbReference>
<comment type="caution">
    <text evidence="6">The sequence shown here is derived from an EMBL/GenBank/DDBJ whole genome shotgun (WGS) entry which is preliminary data.</text>
</comment>
<dbReference type="RefSeq" id="WP_166399613.1">
    <property type="nucleotide sequence ID" value="NZ_JAANAS010000035.1"/>
</dbReference>
<dbReference type="Gene3D" id="2.30.170.40">
    <property type="entry name" value="Ribosomal protein L28/L24"/>
    <property type="match status" value="1"/>
</dbReference>
<sequence>MSKVCELTGKRAMSGNNVSHALNRTRRKFNVNLVKKRFYIPEEDKWITLKVSTSALKNINRKGISAVLKEARAKGFLKK</sequence>
<evidence type="ECO:0000256" key="3">
    <source>
        <dbReference type="ARBA" id="ARBA00023274"/>
    </source>
</evidence>
<protein>
    <recommendedName>
        <fullName evidence="4 5">Large ribosomal subunit protein bL28</fullName>
    </recommendedName>
</protein>
<gene>
    <name evidence="5" type="primary">rpmB</name>
    <name evidence="6" type="ORF">G7034_03695</name>
</gene>
<dbReference type="SUPFAM" id="SSF143800">
    <property type="entry name" value="L28p-like"/>
    <property type="match status" value="1"/>
</dbReference>
<evidence type="ECO:0000313" key="7">
    <source>
        <dbReference type="Proteomes" id="UP000643701"/>
    </source>
</evidence>
<dbReference type="GO" id="GO:0005840">
    <property type="term" value="C:ribosome"/>
    <property type="evidence" value="ECO:0007669"/>
    <property type="project" value="UniProtKB-KW"/>
</dbReference>
<dbReference type="GO" id="GO:0006412">
    <property type="term" value="P:translation"/>
    <property type="evidence" value="ECO:0007669"/>
    <property type="project" value="UniProtKB-UniRule"/>
</dbReference>
<dbReference type="GO" id="GO:1990904">
    <property type="term" value="C:ribonucleoprotein complex"/>
    <property type="evidence" value="ECO:0007669"/>
    <property type="project" value="UniProtKB-KW"/>
</dbReference>
<dbReference type="NCBIfam" id="TIGR00009">
    <property type="entry name" value="L28"/>
    <property type="match status" value="1"/>
</dbReference>
<reference evidence="6" key="1">
    <citation type="submission" date="2020-03" db="EMBL/GenBank/DDBJ databases">
        <title>Psychroflexus Maritimus sp. nov., isolate from marine sediment.</title>
        <authorList>
            <person name="Zhong Y.-L."/>
        </authorList>
    </citation>
    <scope>NUCLEOTIDE SEQUENCE</scope>
    <source>
        <strain evidence="6">C1</strain>
    </source>
</reference>
<dbReference type="AlphaFoldDB" id="A0A967ACV2"/>
<keyword evidence="3 5" id="KW-0687">Ribonucleoprotein</keyword>
<evidence type="ECO:0000256" key="2">
    <source>
        <dbReference type="ARBA" id="ARBA00022980"/>
    </source>
</evidence>
<dbReference type="InterPro" id="IPR001383">
    <property type="entry name" value="Ribosomal_bL28_bact-type"/>
</dbReference>
<keyword evidence="7" id="KW-1185">Reference proteome</keyword>
<dbReference type="PANTHER" id="PTHR13528:SF2">
    <property type="entry name" value="LARGE RIBOSOMAL SUBUNIT PROTEIN BL28M"/>
    <property type="match status" value="1"/>
</dbReference>
<keyword evidence="2 5" id="KW-0689">Ribosomal protein</keyword>
<name>A0A967ACV2_9FLAO</name>
<evidence type="ECO:0000256" key="1">
    <source>
        <dbReference type="ARBA" id="ARBA00008760"/>
    </source>
</evidence>
<dbReference type="PANTHER" id="PTHR13528">
    <property type="entry name" value="39S RIBOSOMAL PROTEIN L28, MITOCHONDRIAL"/>
    <property type="match status" value="1"/>
</dbReference>
<proteinExistence type="inferred from homology"/>
<dbReference type="HAMAP" id="MF_00373">
    <property type="entry name" value="Ribosomal_bL28"/>
    <property type="match status" value="1"/>
</dbReference>
<dbReference type="EMBL" id="JAANAS010000035">
    <property type="protein sequence ID" value="NGZ89350.1"/>
    <property type="molecule type" value="Genomic_DNA"/>
</dbReference>
<accession>A0A967ACV2</accession>
<dbReference type="Pfam" id="PF00830">
    <property type="entry name" value="Ribosomal_L28"/>
    <property type="match status" value="1"/>
</dbReference>
<evidence type="ECO:0000313" key="6">
    <source>
        <dbReference type="EMBL" id="NGZ89350.1"/>
    </source>
</evidence>
<dbReference type="InterPro" id="IPR037147">
    <property type="entry name" value="Ribosomal_bL28_sf"/>
</dbReference>
<dbReference type="InterPro" id="IPR034704">
    <property type="entry name" value="Ribosomal_bL28/bL31-like_sf"/>
</dbReference>
<dbReference type="FunFam" id="2.30.170.40:FF:000001">
    <property type="entry name" value="50S ribosomal protein L28"/>
    <property type="match status" value="1"/>
</dbReference>
<dbReference type="Proteomes" id="UP000643701">
    <property type="component" value="Unassembled WGS sequence"/>
</dbReference>
<evidence type="ECO:0000256" key="4">
    <source>
        <dbReference type="ARBA" id="ARBA00035174"/>
    </source>
</evidence>